<dbReference type="InterPro" id="IPR001680">
    <property type="entry name" value="WD40_rpt"/>
</dbReference>
<dbReference type="SUPFAM" id="SSF50978">
    <property type="entry name" value="WD40 repeat-like"/>
    <property type="match status" value="1"/>
</dbReference>
<feature type="transmembrane region" description="Helical" evidence="3">
    <location>
        <begin position="640"/>
        <end position="660"/>
    </location>
</feature>
<dbReference type="EMBL" id="BOQN01000089">
    <property type="protein sequence ID" value="GIM95161.1"/>
    <property type="molecule type" value="Genomic_DNA"/>
</dbReference>
<accession>A0A919THR2</accession>
<comment type="caution">
    <text evidence="4">The sequence shown here is derived from an EMBL/GenBank/DDBJ whole genome shotgun (WGS) entry which is preliminary data.</text>
</comment>
<protein>
    <recommendedName>
        <fullName evidence="6">NACHT domain-containing protein</fullName>
    </recommendedName>
</protein>
<dbReference type="Gene3D" id="3.40.50.300">
    <property type="entry name" value="P-loop containing nucleotide triphosphate hydrolases"/>
    <property type="match status" value="1"/>
</dbReference>
<sequence>MPGWWRWLVRVLFGVLAAGSAVWLVRSGLHGELEPVGLVGLLVAVLALAGDERTRRLDRDRPAPTPAAHAEALAGILTEQWPADVAARHLHDPGLLPLAWIEVEAATPAVPVDSGRPEQRLRRDFDEMARRLAELYLSGPKRLVVLGQPGAGKSVAALMLQVGLLKAWSAGADQPVPVLLPVASWNPVTEKLDDFVVARLARDYYGGREEVPRRLLRAGLLLPILDGLDEIPELARGAAVLGINEAVAEHDRPVVVTCRLVEYEDLIQAGSPVLRRAAVVRVSPVRPRDAIDYLKRAQWADPAAWDGVFAEMEKAGSPVAEAYSTPLMVSVARTVYEKLGGDPGEQLDRERYDSRLAVENGVIDRLVDAAYSAPSSRWSAAQARRYLTVLARLLYRDGERDLVWWELPGRMLSVWTPTFVGLFVGLLALIGTAVWTTATLGSGSTVQGVYIGGLIGFGFLVLVMIAWFASGERPGRLPLDGSSLASVRRLVNFEVWLGMVVWIVLAAIVVVAVTVLSGWTVLNTEQFLKYAGRTLGVSLAGLLALVVNAWSVGAASQAQLTSPVAALRHDRLSSLTGAIGSGLVFAWLLGWFLIGGGAIAGLAAALVTGGAGWSVPGDFRNLVAAGQFDIVTGTFGRPSLAFGALAVLPGLAVALVVLFGRAWFRFQILRLVLAPRGDLPWRVFGFLEDARSRDLLRQSAGAYQFRHVRLQERLADENAPTVSAAEEVARARSRRRRLLVAGSLVVFVVTLAVPLLAVPHDRADAVLHLPYRSSAKRMDVSPDGRTLAVTSDDGVRLWRLPTGRPIIGIPVANDYGVQIDFSATGRLVVVRDGPDFAQVWRTDGGSPEPVGVAPPGGGVVLLAGGTRFGVLSSRDGGPGTVLTVRSETGAVLAEIRGSLPSAITRQDSSRDDSQRPIDPQGPRHVLVGADDGSLDVWDLQGEPRRVSVLRQAGGGPEDAVIDSRDTRVLVRASGSAQLFDLATGALLRRLAFREARSTLEFSPGGRWIVGASGGRDNSVDDDDTLTVWDAATGAPRSTMRVSDDLDSPVFGRNEKSIVLTVPDRATADATLLVWPIGAAGAASTFTGIETFQIYRRRAGSVLLVVHQDSEWQGRVDIVDVDSGTLTRTVRVPGRVMSPAGGDKGPVEDIETDFVEPILGETADGHTMAWNGLTGEPLGPSAPSWDALVDSPTGGVFVGRDSDRLALYRSDGSLIGPLPGSRYREEPASNWRWIQFSPDGLLLAAADGDTIRVWDTADGHLVDTLRGHSGPVLEYQWGAGQPTGHTVITAGQQDSTVRLWHIPDGR</sequence>
<gene>
    <name evidence="4" type="ORF">Ato02nite_069540</name>
</gene>
<feature type="repeat" description="WD" evidence="1">
    <location>
        <begin position="1264"/>
        <end position="1305"/>
    </location>
</feature>
<dbReference type="PANTHER" id="PTHR19879">
    <property type="entry name" value="TRANSCRIPTION INITIATION FACTOR TFIID"/>
    <property type="match status" value="1"/>
</dbReference>
<dbReference type="Gene3D" id="2.130.10.10">
    <property type="entry name" value="YVTN repeat-like/Quinoprotein amine dehydrogenase"/>
    <property type="match status" value="3"/>
</dbReference>
<dbReference type="SMART" id="SM00320">
    <property type="entry name" value="WD40"/>
    <property type="match status" value="5"/>
</dbReference>
<evidence type="ECO:0000256" key="3">
    <source>
        <dbReference type="SAM" id="Phobius"/>
    </source>
</evidence>
<dbReference type="InterPro" id="IPR027417">
    <property type="entry name" value="P-loop_NTPase"/>
</dbReference>
<feature type="transmembrane region" description="Helical" evidence="3">
    <location>
        <begin position="535"/>
        <end position="555"/>
    </location>
</feature>
<name>A0A919THR2_9ACTN</name>
<reference evidence="4 5" key="1">
    <citation type="submission" date="2021-03" db="EMBL/GenBank/DDBJ databases">
        <title>Whole genome shotgun sequence of Actinoplanes toevensis NBRC 105298.</title>
        <authorList>
            <person name="Komaki H."/>
            <person name="Tamura T."/>
        </authorList>
    </citation>
    <scope>NUCLEOTIDE SEQUENCE [LARGE SCALE GENOMIC DNA]</scope>
    <source>
        <strain evidence="4 5">NBRC 105298</strain>
    </source>
</reference>
<feature type="transmembrane region" description="Helical" evidence="3">
    <location>
        <begin position="738"/>
        <end position="758"/>
    </location>
</feature>
<dbReference type="Proteomes" id="UP000677082">
    <property type="component" value="Unassembled WGS sequence"/>
</dbReference>
<dbReference type="PANTHER" id="PTHR19879:SF9">
    <property type="entry name" value="TRANSCRIPTION INITIATION FACTOR TFIID SUBUNIT 5"/>
    <property type="match status" value="1"/>
</dbReference>
<dbReference type="Pfam" id="PF00400">
    <property type="entry name" value="WD40"/>
    <property type="match status" value="1"/>
</dbReference>
<dbReference type="PROSITE" id="PS50082">
    <property type="entry name" value="WD_REPEATS_2"/>
    <property type="match status" value="1"/>
</dbReference>
<dbReference type="InterPro" id="IPR011044">
    <property type="entry name" value="Quino_amine_DH_bsu"/>
</dbReference>
<evidence type="ECO:0000256" key="2">
    <source>
        <dbReference type="SAM" id="MobiDB-lite"/>
    </source>
</evidence>
<feature type="transmembrane region" description="Helical" evidence="3">
    <location>
        <begin position="448"/>
        <end position="469"/>
    </location>
</feature>
<evidence type="ECO:0000256" key="1">
    <source>
        <dbReference type="PROSITE-ProRule" id="PRU00221"/>
    </source>
</evidence>
<keyword evidence="3" id="KW-1133">Transmembrane helix</keyword>
<feature type="region of interest" description="Disordered" evidence="2">
    <location>
        <begin position="902"/>
        <end position="924"/>
    </location>
</feature>
<feature type="transmembrane region" description="Helical" evidence="3">
    <location>
        <begin position="490"/>
        <end position="515"/>
    </location>
</feature>
<keyword evidence="3" id="KW-0812">Transmembrane</keyword>
<feature type="transmembrane region" description="Helical" evidence="3">
    <location>
        <begin position="7"/>
        <end position="25"/>
    </location>
</feature>
<evidence type="ECO:0000313" key="4">
    <source>
        <dbReference type="EMBL" id="GIM95161.1"/>
    </source>
</evidence>
<dbReference type="SUPFAM" id="SSF52540">
    <property type="entry name" value="P-loop containing nucleoside triphosphate hydrolases"/>
    <property type="match status" value="1"/>
</dbReference>
<organism evidence="4 5">
    <name type="scientific">Paractinoplanes toevensis</name>
    <dbReference type="NCBI Taxonomy" id="571911"/>
    <lineage>
        <taxon>Bacteria</taxon>
        <taxon>Bacillati</taxon>
        <taxon>Actinomycetota</taxon>
        <taxon>Actinomycetes</taxon>
        <taxon>Micromonosporales</taxon>
        <taxon>Micromonosporaceae</taxon>
        <taxon>Paractinoplanes</taxon>
    </lineage>
</organism>
<dbReference type="PROSITE" id="PS50294">
    <property type="entry name" value="WD_REPEATS_REGION"/>
    <property type="match status" value="1"/>
</dbReference>
<keyword evidence="1" id="KW-0853">WD repeat</keyword>
<feature type="transmembrane region" description="Helical" evidence="3">
    <location>
        <begin position="414"/>
        <end position="436"/>
    </location>
</feature>
<keyword evidence="5" id="KW-1185">Reference proteome</keyword>
<dbReference type="InterPro" id="IPR015943">
    <property type="entry name" value="WD40/YVTN_repeat-like_dom_sf"/>
</dbReference>
<proteinExistence type="predicted"/>
<feature type="transmembrane region" description="Helical" evidence="3">
    <location>
        <begin position="575"/>
        <end position="607"/>
    </location>
</feature>
<evidence type="ECO:0000313" key="5">
    <source>
        <dbReference type="Proteomes" id="UP000677082"/>
    </source>
</evidence>
<keyword evidence="3" id="KW-0472">Membrane</keyword>
<dbReference type="SUPFAM" id="SSF50969">
    <property type="entry name" value="YVTN repeat-like/Quinoprotein amine dehydrogenase"/>
    <property type="match status" value="1"/>
</dbReference>
<evidence type="ECO:0008006" key="6">
    <source>
        <dbReference type="Google" id="ProtNLM"/>
    </source>
</evidence>
<dbReference type="InterPro" id="IPR036322">
    <property type="entry name" value="WD40_repeat_dom_sf"/>
</dbReference>